<evidence type="ECO:0000259" key="6">
    <source>
        <dbReference type="Pfam" id="PF00441"/>
    </source>
</evidence>
<gene>
    <name evidence="9" type="ORF">ACFPCV_26385</name>
</gene>
<dbReference type="EMBL" id="JBHSIS010000017">
    <property type="protein sequence ID" value="MFC4857040.1"/>
    <property type="molecule type" value="Genomic_DNA"/>
</dbReference>
<dbReference type="Gene3D" id="1.10.540.10">
    <property type="entry name" value="Acyl-CoA dehydrogenase/oxidase, N-terminal domain"/>
    <property type="match status" value="1"/>
</dbReference>
<comment type="caution">
    <text evidence="9">The sequence shown here is derived from an EMBL/GenBank/DDBJ whole genome shotgun (WGS) entry which is preliminary data.</text>
</comment>
<sequence>MLTDTVIHKASGALHQPVTDEGRALLDLVDEHLPAVRAGAAEHDRAGTLPAEVIEAYGRNGVLGGTVPAELGGVGVRSLYDVAVVLSRIAEADASTALVLHAQFSRGLTFQYEWKHGSPAASELAARVLKLMAAGDPVCGGVKDHHSGVTTLTPDGSGGWLLNGRKTLVTMAQVARHVIVSAETRVDGEPHRLAAPVLARDTPGMTVLDNWDGLGMRASGTVDIVFENCRLPDENVLLRGVVGARSDVGLAGQTVSSCTNLGVYVGIAQAARDIAVAAVARRRGTPAAAVRTLVAEIDTRLYALRATVGSALSNADIANVDLSGDLAERGRLMMLPFQYAKQHANKVVPEIVGDCVTLVGGASYTAAHPLARLYRDARAGSFMQPYTYPDGVDYLSAQALGLDHDSNYMNVRAARSAEATR</sequence>
<evidence type="ECO:0000256" key="5">
    <source>
        <dbReference type="RuleBase" id="RU362125"/>
    </source>
</evidence>
<dbReference type="InterPro" id="IPR009075">
    <property type="entry name" value="AcylCo_DH/oxidase_C"/>
</dbReference>
<keyword evidence="5 9" id="KW-0560">Oxidoreductase</keyword>
<name>A0ABV9S5R3_9PSEU</name>
<dbReference type="PANTHER" id="PTHR43884">
    <property type="entry name" value="ACYL-COA DEHYDROGENASE"/>
    <property type="match status" value="1"/>
</dbReference>
<dbReference type="Pfam" id="PF02770">
    <property type="entry name" value="Acyl-CoA_dh_M"/>
    <property type="match status" value="1"/>
</dbReference>
<keyword evidence="10" id="KW-1185">Reference proteome</keyword>
<organism evidence="9 10">
    <name type="scientific">Actinophytocola glycyrrhizae</name>
    <dbReference type="NCBI Taxonomy" id="2044873"/>
    <lineage>
        <taxon>Bacteria</taxon>
        <taxon>Bacillati</taxon>
        <taxon>Actinomycetota</taxon>
        <taxon>Actinomycetes</taxon>
        <taxon>Pseudonocardiales</taxon>
        <taxon>Pseudonocardiaceae</taxon>
    </lineage>
</organism>
<dbReference type="InterPro" id="IPR006091">
    <property type="entry name" value="Acyl-CoA_Oxase/DH_mid-dom"/>
</dbReference>
<dbReference type="Proteomes" id="UP001595859">
    <property type="component" value="Unassembled WGS sequence"/>
</dbReference>
<evidence type="ECO:0000259" key="8">
    <source>
        <dbReference type="Pfam" id="PF02771"/>
    </source>
</evidence>
<dbReference type="SUPFAM" id="SSF56645">
    <property type="entry name" value="Acyl-CoA dehydrogenase NM domain-like"/>
    <property type="match status" value="1"/>
</dbReference>
<dbReference type="GO" id="GO:0016491">
    <property type="term" value="F:oxidoreductase activity"/>
    <property type="evidence" value="ECO:0007669"/>
    <property type="project" value="UniProtKB-KW"/>
</dbReference>
<feature type="domain" description="Acyl-CoA oxidase/dehydrogenase middle" evidence="7">
    <location>
        <begin position="150"/>
        <end position="229"/>
    </location>
</feature>
<evidence type="ECO:0000259" key="7">
    <source>
        <dbReference type="Pfam" id="PF02770"/>
    </source>
</evidence>
<evidence type="ECO:0000256" key="3">
    <source>
        <dbReference type="ARBA" id="ARBA00022630"/>
    </source>
</evidence>
<evidence type="ECO:0000313" key="10">
    <source>
        <dbReference type="Proteomes" id="UP001595859"/>
    </source>
</evidence>
<dbReference type="RefSeq" id="WP_378059033.1">
    <property type="nucleotide sequence ID" value="NZ_JBHSIS010000017.1"/>
</dbReference>
<comment type="similarity">
    <text evidence="2 5">Belongs to the acyl-CoA dehydrogenase family.</text>
</comment>
<accession>A0ABV9S5R3</accession>
<feature type="domain" description="Acyl-CoA dehydrogenase/oxidase N-terminal" evidence="8">
    <location>
        <begin position="20"/>
        <end position="120"/>
    </location>
</feature>
<dbReference type="Pfam" id="PF00441">
    <property type="entry name" value="Acyl-CoA_dh_1"/>
    <property type="match status" value="1"/>
</dbReference>
<dbReference type="PANTHER" id="PTHR43884:SF12">
    <property type="entry name" value="ISOVALERYL-COA DEHYDROGENASE, MITOCHONDRIAL-RELATED"/>
    <property type="match status" value="1"/>
</dbReference>
<dbReference type="InterPro" id="IPR013786">
    <property type="entry name" value="AcylCoA_DH/ox_N"/>
</dbReference>
<dbReference type="InterPro" id="IPR037069">
    <property type="entry name" value="AcylCoA_DH/ox_N_sf"/>
</dbReference>
<dbReference type="Gene3D" id="1.20.140.10">
    <property type="entry name" value="Butyryl-CoA Dehydrogenase, subunit A, domain 3"/>
    <property type="match status" value="1"/>
</dbReference>
<evidence type="ECO:0000256" key="1">
    <source>
        <dbReference type="ARBA" id="ARBA00001974"/>
    </source>
</evidence>
<dbReference type="PIRSF" id="PIRSF016578">
    <property type="entry name" value="HsaA"/>
    <property type="match status" value="1"/>
</dbReference>
<feature type="domain" description="Acyl-CoA dehydrogenase/oxidase C-terminal" evidence="6">
    <location>
        <begin position="263"/>
        <end position="382"/>
    </location>
</feature>
<reference evidence="10" key="1">
    <citation type="journal article" date="2019" name="Int. J. Syst. Evol. Microbiol.">
        <title>The Global Catalogue of Microorganisms (GCM) 10K type strain sequencing project: providing services to taxonomists for standard genome sequencing and annotation.</title>
        <authorList>
            <consortium name="The Broad Institute Genomics Platform"/>
            <consortium name="The Broad Institute Genome Sequencing Center for Infectious Disease"/>
            <person name="Wu L."/>
            <person name="Ma J."/>
        </authorList>
    </citation>
    <scope>NUCLEOTIDE SEQUENCE [LARGE SCALE GENOMIC DNA]</scope>
    <source>
        <strain evidence="10">ZS-22-S1</strain>
    </source>
</reference>
<dbReference type="InterPro" id="IPR036250">
    <property type="entry name" value="AcylCo_DH-like_C"/>
</dbReference>
<dbReference type="SUPFAM" id="SSF47203">
    <property type="entry name" value="Acyl-CoA dehydrogenase C-terminal domain-like"/>
    <property type="match status" value="1"/>
</dbReference>
<dbReference type="Pfam" id="PF02771">
    <property type="entry name" value="Acyl-CoA_dh_N"/>
    <property type="match status" value="1"/>
</dbReference>
<dbReference type="InterPro" id="IPR009100">
    <property type="entry name" value="AcylCoA_DH/oxidase_NM_dom_sf"/>
</dbReference>
<dbReference type="InterPro" id="IPR046373">
    <property type="entry name" value="Acyl-CoA_Oxase/DH_mid-dom_sf"/>
</dbReference>
<dbReference type="EC" id="1.-.-.-" evidence="9"/>
<evidence type="ECO:0000256" key="2">
    <source>
        <dbReference type="ARBA" id="ARBA00009347"/>
    </source>
</evidence>
<evidence type="ECO:0000313" key="9">
    <source>
        <dbReference type="EMBL" id="MFC4857040.1"/>
    </source>
</evidence>
<proteinExistence type="inferred from homology"/>
<protein>
    <submittedName>
        <fullName evidence="9">Acyl-CoA dehydrogenase family protein</fullName>
        <ecNumber evidence="9">1.-.-.-</ecNumber>
    </submittedName>
</protein>
<comment type="cofactor">
    <cofactor evidence="1 5">
        <name>FAD</name>
        <dbReference type="ChEBI" id="CHEBI:57692"/>
    </cofactor>
</comment>
<keyword evidence="4 5" id="KW-0274">FAD</keyword>
<keyword evidence="3 5" id="KW-0285">Flavoprotein</keyword>
<evidence type="ECO:0000256" key="4">
    <source>
        <dbReference type="ARBA" id="ARBA00022827"/>
    </source>
</evidence>
<dbReference type="Gene3D" id="2.40.110.10">
    <property type="entry name" value="Butyryl-CoA Dehydrogenase, subunit A, domain 2"/>
    <property type="match status" value="1"/>
</dbReference>